<dbReference type="NCBIfam" id="TIGR01566">
    <property type="entry name" value="ZF_HD_prot_N"/>
    <property type="match status" value="1"/>
</dbReference>
<dbReference type="PANTHER" id="PTHR31948:SF128">
    <property type="entry name" value="ZINC-FINGER HOMEODOMAIN PROTEIN 8"/>
    <property type="match status" value="1"/>
</dbReference>
<protein>
    <recommendedName>
        <fullName evidence="11">ZF-HD dimerization-type domain-containing protein</fullName>
    </recommendedName>
</protein>
<keyword evidence="7" id="KW-0371">Homeobox</keyword>
<keyword evidence="6" id="KW-0238">DNA-binding</keyword>
<feature type="domain" description="ZF-HD dimerization-type" evidence="11">
    <location>
        <begin position="59"/>
        <end position="103"/>
    </location>
</feature>
<evidence type="ECO:0000256" key="6">
    <source>
        <dbReference type="ARBA" id="ARBA00023125"/>
    </source>
</evidence>
<keyword evidence="9" id="KW-0539">Nucleus</keyword>
<feature type="compositionally biased region" description="Basic and acidic residues" evidence="10">
    <location>
        <begin position="189"/>
        <end position="201"/>
    </location>
</feature>
<evidence type="ECO:0000256" key="3">
    <source>
        <dbReference type="ARBA" id="ARBA00022771"/>
    </source>
</evidence>
<dbReference type="GO" id="GO:0005634">
    <property type="term" value="C:nucleus"/>
    <property type="evidence" value="ECO:0007669"/>
    <property type="project" value="UniProtKB-SubCell"/>
</dbReference>
<evidence type="ECO:0000256" key="9">
    <source>
        <dbReference type="ARBA" id="ARBA00023242"/>
    </source>
</evidence>
<reference evidence="12 13" key="1">
    <citation type="journal article" date="2024" name="Plant J.">
        <title>Genome sequences and population genomics reveal climatic adaptation and genomic divergence between two closely related sweetgum species.</title>
        <authorList>
            <person name="Xu W.Q."/>
            <person name="Ren C.Q."/>
            <person name="Zhang X.Y."/>
            <person name="Comes H.P."/>
            <person name="Liu X.H."/>
            <person name="Li Y.G."/>
            <person name="Kettle C.J."/>
            <person name="Jalonen R."/>
            <person name="Gaisberger H."/>
            <person name="Ma Y.Z."/>
            <person name="Qiu Y.X."/>
        </authorList>
    </citation>
    <scope>NUCLEOTIDE SEQUENCE [LARGE SCALE GENOMIC DNA]</scope>
    <source>
        <strain evidence="12">Hangzhou</strain>
    </source>
</reference>
<name>A0AAP0NGR8_LIQFO</name>
<dbReference type="PANTHER" id="PTHR31948">
    <property type="entry name" value="ZINC-FINGER HOMEODOMAIN PROTEIN 2"/>
    <property type="match status" value="1"/>
</dbReference>
<feature type="compositionally biased region" description="Pro residues" evidence="10">
    <location>
        <begin position="293"/>
        <end position="309"/>
    </location>
</feature>
<evidence type="ECO:0000256" key="7">
    <source>
        <dbReference type="ARBA" id="ARBA00023155"/>
    </source>
</evidence>
<dbReference type="SUPFAM" id="SSF46689">
    <property type="entry name" value="Homeodomain-like"/>
    <property type="match status" value="1"/>
</dbReference>
<dbReference type="FunFam" id="1.10.10.60:FF:000257">
    <property type="entry name" value="Zinc-finger homeodomain protein 2"/>
    <property type="match status" value="1"/>
</dbReference>
<dbReference type="PROSITE" id="PS51523">
    <property type="entry name" value="ZF_HD_DIMER"/>
    <property type="match status" value="1"/>
</dbReference>
<dbReference type="AlphaFoldDB" id="A0AAP0NGR8"/>
<dbReference type="EMBL" id="JBBPBK010000014">
    <property type="protein sequence ID" value="KAK9270739.1"/>
    <property type="molecule type" value="Genomic_DNA"/>
</dbReference>
<keyword evidence="8" id="KW-0804">Transcription</keyword>
<accession>A0AAP0NGR8</accession>
<keyword evidence="5" id="KW-0805">Transcription regulation</keyword>
<dbReference type="GO" id="GO:0008270">
    <property type="term" value="F:zinc ion binding"/>
    <property type="evidence" value="ECO:0007669"/>
    <property type="project" value="UniProtKB-KW"/>
</dbReference>
<evidence type="ECO:0000256" key="1">
    <source>
        <dbReference type="ARBA" id="ARBA00004123"/>
    </source>
</evidence>
<sequence>MKGMDLSVVPYAHITKTEADSADGDTDETKPVDKNLRSSIESPIDPVVMNPKTGKLVKYRECMKNHAASIGGHANDGCGEFMPSGESLICAACGCHRNFHRREVPGGEHHYLHLMHSPPLPPPPLPPPPMLLYNGGPTTPRWDKKKMRVFTASVHAPHPHHQLHGGMVIGDVNSNEIFHHDDDDEEEREYDRRSGTPERGDVQVGIGAGSATATTTTSFRNKRFRTKFTQEQKEKMLEFAERLGWRIQKHDDVALTEFCSELGIKRNVLKVWMHNNKNAHRRKETAPQSPAVRQPPPPPPPPQPQLVGV</sequence>
<evidence type="ECO:0000313" key="13">
    <source>
        <dbReference type="Proteomes" id="UP001415857"/>
    </source>
</evidence>
<dbReference type="Gene3D" id="1.10.10.60">
    <property type="entry name" value="Homeodomain-like"/>
    <property type="match status" value="1"/>
</dbReference>
<gene>
    <name evidence="12" type="ORF">L1049_026322</name>
</gene>
<evidence type="ECO:0000256" key="8">
    <source>
        <dbReference type="ARBA" id="ARBA00023163"/>
    </source>
</evidence>
<dbReference type="GO" id="GO:0050793">
    <property type="term" value="P:regulation of developmental process"/>
    <property type="evidence" value="ECO:0007669"/>
    <property type="project" value="TreeGrafter"/>
</dbReference>
<dbReference type="InterPro" id="IPR009057">
    <property type="entry name" value="Homeodomain-like_sf"/>
</dbReference>
<feature type="region of interest" description="Disordered" evidence="10">
    <location>
        <begin position="177"/>
        <end position="204"/>
    </location>
</feature>
<dbReference type="InterPro" id="IPR006456">
    <property type="entry name" value="ZF_HD_homeobox_Cys/His_dimer"/>
</dbReference>
<evidence type="ECO:0000259" key="11">
    <source>
        <dbReference type="PROSITE" id="PS51523"/>
    </source>
</evidence>
<keyword evidence="4" id="KW-0862">Zinc</keyword>
<evidence type="ECO:0000256" key="4">
    <source>
        <dbReference type="ARBA" id="ARBA00022833"/>
    </source>
</evidence>
<proteinExistence type="predicted"/>
<evidence type="ECO:0000256" key="10">
    <source>
        <dbReference type="SAM" id="MobiDB-lite"/>
    </source>
</evidence>
<comment type="subcellular location">
    <subcellularLocation>
        <location evidence="1">Nucleus</location>
    </subcellularLocation>
</comment>
<keyword evidence="2" id="KW-0479">Metal-binding</keyword>
<organism evidence="12 13">
    <name type="scientific">Liquidambar formosana</name>
    <name type="common">Formosan gum</name>
    <dbReference type="NCBI Taxonomy" id="63359"/>
    <lineage>
        <taxon>Eukaryota</taxon>
        <taxon>Viridiplantae</taxon>
        <taxon>Streptophyta</taxon>
        <taxon>Embryophyta</taxon>
        <taxon>Tracheophyta</taxon>
        <taxon>Spermatophyta</taxon>
        <taxon>Magnoliopsida</taxon>
        <taxon>eudicotyledons</taxon>
        <taxon>Gunneridae</taxon>
        <taxon>Pentapetalae</taxon>
        <taxon>Saxifragales</taxon>
        <taxon>Altingiaceae</taxon>
        <taxon>Liquidambar</taxon>
    </lineage>
</organism>
<keyword evidence="3" id="KW-0863">Zinc-finger</keyword>
<dbReference type="Pfam" id="PF04770">
    <property type="entry name" value="ZF-HD_dimer"/>
    <property type="match status" value="1"/>
</dbReference>
<dbReference type="GO" id="GO:0000976">
    <property type="term" value="F:transcription cis-regulatory region binding"/>
    <property type="evidence" value="ECO:0007669"/>
    <property type="project" value="TreeGrafter"/>
</dbReference>
<feature type="region of interest" description="Disordered" evidence="10">
    <location>
        <begin position="278"/>
        <end position="309"/>
    </location>
</feature>
<comment type="caution">
    <text evidence="12">The sequence shown here is derived from an EMBL/GenBank/DDBJ whole genome shotgun (WGS) entry which is preliminary data.</text>
</comment>
<dbReference type="GO" id="GO:0003700">
    <property type="term" value="F:DNA-binding transcription factor activity"/>
    <property type="evidence" value="ECO:0007669"/>
    <property type="project" value="TreeGrafter"/>
</dbReference>
<dbReference type="Proteomes" id="UP001415857">
    <property type="component" value="Unassembled WGS sequence"/>
</dbReference>
<evidence type="ECO:0000256" key="5">
    <source>
        <dbReference type="ARBA" id="ARBA00023015"/>
    </source>
</evidence>
<dbReference type="NCBIfam" id="TIGR01565">
    <property type="entry name" value="homeo_ZF_HD"/>
    <property type="match status" value="1"/>
</dbReference>
<keyword evidence="13" id="KW-1185">Reference proteome</keyword>
<evidence type="ECO:0000256" key="2">
    <source>
        <dbReference type="ARBA" id="ARBA00022723"/>
    </source>
</evidence>
<evidence type="ECO:0000313" key="12">
    <source>
        <dbReference type="EMBL" id="KAK9270739.1"/>
    </source>
</evidence>
<dbReference type="InterPro" id="IPR006455">
    <property type="entry name" value="Homeodomain_ZF_HD"/>
</dbReference>